<dbReference type="Proteomes" id="UP001159363">
    <property type="component" value="Chromosome 13"/>
</dbReference>
<evidence type="ECO:0000313" key="3">
    <source>
        <dbReference type="Proteomes" id="UP001159363"/>
    </source>
</evidence>
<evidence type="ECO:0000256" key="1">
    <source>
        <dbReference type="SAM" id="MobiDB-lite"/>
    </source>
</evidence>
<keyword evidence="3" id="KW-1185">Reference proteome</keyword>
<reference evidence="2 3" key="1">
    <citation type="submission" date="2023-02" db="EMBL/GenBank/DDBJ databases">
        <title>LHISI_Scaffold_Assembly.</title>
        <authorList>
            <person name="Stuart O.P."/>
            <person name="Cleave R."/>
            <person name="Magrath M.J.L."/>
            <person name="Mikheyev A.S."/>
        </authorList>
    </citation>
    <scope>NUCLEOTIDE SEQUENCE [LARGE SCALE GENOMIC DNA]</scope>
    <source>
        <strain evidence="2">Daus_M_001</strain>
        <tissue evidence="2">Leg muscle</tissue>
    </source>
</reference>
<protein>
    <submittedName>
        <fullName evidence="2">Uncharacterized protein</fullName>
    </submittedName>
</protein>
<sequence length="462" mass="50339">MTGIVHTKAPPSSLLDYGYGHTTHIPPRRSGFDSPEFSHVGIVPDDAAGRWVFSGISSFPPGRFISALLRTHLSSSSAALKVDSPTTTLQANAGAVNAWGGGGRGTVAEPLDCPPPAKVNRVDSPARITQLVGGFSRDIPFPPPSLHSGAAPFSPQFALIGSRDCDKHTLAQFTEHRFFSFSRLFAVNIRRFCACAILIAAFRFELCVCSVLSRRGGIHYTSTNNQPLRERPVGTERMNDDTVVKALAQHGGIHYTSTNNQPLRERPVGSERVKSFEMAEIIPVVNCKTVEHAIYSGENTRVNDAVQLAVANENTKCSRCVARQLQFARLAAWSVGTAWSAHACRDERRRGGPATDRAPGVAAEDEDDDKLAVRLRGAAAQGRRPQRQWRRVVQDASQVSWCLLSAVHARITQQEPETIVEPGETGCIAATHERAARHPLHTCCDVNCNTMFKLPVRKVAND</sequence>
<gene>
    <name evidence="2" type="ORF">PR048_030275</name>
</gene>
<proteinExistence type="predicted"/>
<accession>A0ABQ9G8J0</accession>
<feature type="region of interest" description="Disordered" evidence="1">
    <location>
        <begin position="347"/>
        <end position="367"/>
    </location>
</feature>
<evidence type="ECO:0000313" key="2">
    <source>
        <dbReference type="EMBL" id="KAJ8868735.1"/>
    </source>
</evidence>
<dbReference type="EMBL" id="JARBHB010000014">
    <property type="protein sequence ID" value="KAJ8868735.1"/>
    <property type="molecule type" value="Genomic_DNA"/>
</dbReference>
<organism evidence="2 3">
    <name type="scientific">Dryococelus australis</name>
    <dbReference type="NCBI Taxonomy" id="614101"/>
    <lineage>
        <taxon>Eukaryota</taxon>
        <taxon>Metazoa</taxon>
        <taxon>Ecdysozoa</taxon>
        <taxon>Arthropoda</taxon>
        <taxon>Hexapoda</taxon>
        <taxon>Insecta</taxon>
        <taxon>Pterygota</taxon>
        <taxon>Neoptera</taxon>
        <taxon>Polyneoptera</taxon>
        <taxon>Phasmatodea</taxon>
        <taxon>Verophasmatodea</taxon>
        <taxon>Anareolatae</taxon>
        <taxon>Phasmatidae</taxon>
        <taxon>Eurycanthinae</taxon>
        <taxon>Dryococelus</taxon>
    </lineage>
</organism>
<name>A0ABQ9G8J0_9NEOP</name>
<comment type="caution">
    <text evidence="2">The sequence shown here is derived from an EMBL/GenBank/DDBJ whole genome shotgun (WGS) entry which is preliminary data.</text>
</comment>